<comment type="caution">
    <text evidence="1">The sequence shown here is derived from an EMBL/GenBank/DDBJ whole genome shotgun (WGS) entry which is preliminary data.</text>
</comment>
<dbReference type="RefSeq" id="WP_009624980.1">
    <property type="nucleotide sequence ID" value="NZ_VBTY01000001.1"/>
</dbReference>
<evidence type="ECO:0000313" key="2">
    <source>
        <dbReference type="Proteomes" id="UP001152872"/>
    </source>
</evidence>
<reference evidence="1" key="1">
    <citation type="submission" date="2019-05" db="EMBL/GenBank/DDBJ databases">
        <title>Whole genome sequencing of Pseudanabaena catenata USMAC16.</title>
        <authorList>
            <person name="Khan Z."/>
            <person name="Omar W.M."/>
            <person name="Convey P."/>
            <person name="Merican F."/>
            <person name="Najimudin N."/>
        </authorList>
    </citation>
    <scope>NUCLEOTIDE SEQUENCE</scope>
    <source>
        <strain evidence="1">USMAC16</strain>
    </source>
</reference>
<accession>A0A9X4RG61</accession>
<gene>
    <name evidence="1" type="ORF">FEV09_00115</name>
</gene>
<dbReference type="Proteomes" id="UP001152872">
    <property type="component" value="Unassembled WGS sequence"/>
</dbReference>
<dbReference type="EMBL" id="VBTY01000001">
    <property type="protein sequence ID" value="MDG3492957.1"/>
    <property type="molecule type" value="Genomic_DNA"/>
</dbReference>
<evidence type="ECO:0000313" key="1">
    <source>
        <dbReference type="EMBL" id="MDG3492957.1"/>
    </source>
</evidence>
<protein>
    <submittedName>
        <fullName evidence="1">Uncharacterized protein</fullName>
    </submittedName>
</protein>
<keyword evidence="2" id="KW-1185">Reference proteome</keyword>
<organism evidence="1 2">
    <name type="scientific">Pseudanabaena catenata USMAC16</name>
    <dbReference type="NCBI Taxonomy" id="1855837"/>
    <lineage>
        <taxon>Bacteria</taxon>
        <taxon>Bacillati</taxon>
        <taxon>Cyanobacteriota</taxon>
        <taxon>Cyanophyceae</taxon>
        <taxon>Pseudanabaenales</taxon>
        <taxon>Pseudanabaenaceae</taxon>
        <taxon>Pseudanabaena</taxon>
    </lineage>
</organism>
<proteinExistence type="predicted"/>
<sequence length="171" mass="19149">MEVDKQLEAKLDCELEVSLVGDEELLYRRILACSSGTNEYYTKSSEGKVNFSRLAFADRGLKPSVDRACLHENDPTKTQLFDTDGVIGLIAGNVRAIDDLSSGDAKGNVTALYKIDVIHRPKLENKAHARIEPSPEYSNDKVFKRLQQRLARLADEYLLAHGWEIKPDGLD</sequence>
<dbReference type="AlphaFoldDB" id="A0A9X4RG61"/>
<name>A0A9X4RG61_9CYAN</name>